<reference evidence="4" key="2">
    <citation type="submission" date="2015-01" db="EMBL/GenBank/DDBJ databases">
        <title>Evolutionary Origins and Diversification of the Mycorrhizal Mutualists.</title>
        <authorList>
            <consortium name="DOE Joint Genome Institute"/>
            <consortium name="Mycorrhizal Genomics Consortium"/>
            <person name="Kohler A."/>
            <person name="Kuo A."/>
            <person name="Nagy L.G."/>
            <person name="Floudas D."/>
            <person name="Copeland A."/>
            <person name="Barry K.W."/>
            <person name="Cichocki N."/>
            <person name="Veneault-Fourrey C."/>
            <person name="LaButti K."/>
            <person name="Lindquist E.A."/>
            <person name="Lipzen A."/>
            <person name="Lundell T."/>
            <person name="Morin E."/>
            <person name="Murat C."/>
            <person name="Riley R."/>
            <person name="Ohm R."/>
            <person name="Sun H."/>
            <person name="Tunlid A."/>
            <person name="Henrissat B."/>
            <person name="Grigoriev I.V."/>
            <person name="Hibbett D.S."/>
            <person name="Martin F."/>
        </authorList>
    </citation>
    <scope>NUCLEOTIDE SEQUENCE [LARGE SCALE GENOMIC DNA]</scope>
    <source>
        <strain evidence="4">Marx 270</strain>
    </source>
</reference>
<dbReference type="InterPro" id="IPR045340">
    <property type="entry name" value="DUF6533"/>
</dbReference>
<dbReference type="HOGENOM" id="CLU_1086305_0_0_1"/>
<feature type="transmembrane region" description="Helical" evidence="1">
    <location>
        <begin position="170"/>
        <end position="193"/>
    </location>
</feature>
<accession>A0A0C3K8W8</accession>
<protein>
    <recommendedName>
        <fullName evidence="2">DUF6533 domain-containing protein</fullName>
    </recommendedName>
</protein>
<keyword evidence="1" id="KW-1133">Transmembrane helix</keyword>
<dbReference type="OrthoDB" id="2638860at2759"/>
<keyword evidence="1" id="KW-0812">Transmembrane</keyword>
<dbReference type="AlphaFoldDB" id="A0A0C3K8W8"/>
<evidence type="ECO:0000313" key="4">
    <source>
        <dbReference type="Proteomes" id="UP000054217"/>
    </source>
</evidence>
<feature type="domain" description="DUF6533" evidence="2">
    <location>
        <begin position="22"/>
        <end position="65"/>
    </location>
</feature>
<keyword evidence="1" id="KW-0472">Membrane</keyword>
<feature type="transmembrane region" description="Helical" evidence="1">
    <location>
        <begin position="123"/>
        <end position="150"/>
    </location>
</feature>
<gene>
    <name evidence="3" type="ORF">M404DRAFT_491292</name>
</gene>
<keyword evidence="4" id="KW-1185">Reference proteome</keyword>
<evidence type="ECO:0000313" key="3">
    <source>
        <dbReference type="EMBL" id="KIO06032.1"/>
    </source>
</evidence>
<sequence>MDAAADNDFLRIATDAQTIRFLQVALTILLTYNYVLSLDDEIEYIWKKRISSVSVIYLMLRYFGITYMLYSSVALVTNTISIDKAPTRSYPALSLWFNCLVSAANQIVLQLRLYALYSGSRRVLFLMVPGFVVETIVMIVCITLVTMSIDNTQLDLSVTVSASSNIALKIYIHQIAMMGYECLLFSAALSAALRRYREELDPLSSNWNQLTRLTDILIEGNVISFLISSVYSVINIVLLLTLKVEWVFGTLNIGFSLGVTIGCHLILQIRRAASPTLLDYDIGEDKSASLWPSIIFPYSSRRFARRR</sequence>
<proteinExistence type="predicted"/>
<feature type="transmembrane region" description="Helical" evidence="1">
    <location>
        <begin position="213"/>
        <end position="240"/>
    </location>
</feature>
<evidence type="ECO:0000259" key="2">
    <source>
        <dbReference type="Pfam" id="PF20151"/>
    </source>
</evidence>
<dbReference type="Pfam" id="PF20151">
    <property type="entry name" value="DUF6533"/>
    <property type="match status" value="1"/>
</dbReference>
<name>A0A0C3K8W8_PISTI</name>
<dbReference type="Proteomes" id="UP000054217">
    <property type="component" value="Unassembled WGS sequence"/>
</dbReference>
<evidence type="ECO:0000256" key="1">
    <source>
        <dbReference type="SAM" id="Phobius"/>
    </source>
</evidence>
<reference evidence="3 4" key="1">
    <citation type="submission" date="2014-04" db="EMBL/GenBank/DDBJ databases">
        <authorList>
            <consortium name="DOE Joint Genome Institute"/>
            <person name="Kuo A."/>
            <person name="Kohler A."/>
            <person name="Costa M.D."/>
            <person name="Nagy L.G."/>
            <person name="Floudas D."/>
            <person name="Copeland A."/>
            <person name="Barry K.W."/>
            <person name="Cichocki N."/>
            <person name="Veneault-Fourrey C."/>
            <person name="LaButti K."/>
            <person name="Lindquist E.A."/>
            <person name="Lipzen A."/>
            <person name="Lundell T."/>
            <person name="Morin E."/>
            <person name="Murat C."/>
            <person name="Sun H."/>
            <person name="Tunlid A."/>
            <person name="Henrissat B."/>
            <person name="Grigoriev I.V."/>
            <person name="Hibbett D.S."/>
            <person name="Martin F."/>
            <person name="Nordberg H.P."/>
            <person name="Cantor M.N."/>
            <person name="Hua S.X."/>
        </authorList>
    </citation>
    <scope>NUCLEOTIDE SEQUENCE [LARGE SCALE GENOMIC DNA]</scope>
    <source>
        <strain evidence="3 4">Marx 270</strain>
    </source>
</reference>
<dbReference type="InParanoid" id="A0A0C3K8W8"/>
<feature type="transmembrane region" description="Helical" evidence="1">
    <location>
        <begin position="50"/>
        <end position="70"/>
    </location>
</feature>
<feature type="transmembrane region" description="Helical" evidence="1">
    <location>
        <begin position="246"/>
        <end position="267"/>
    </location>
</feature>
<dbReference type="EMBL" id="KN831964">
    <property type="protein sequence ID" value="KIO06032.1"/>
    <property type="molecule type" value="Genomic_DNA"/>
</dbReference>
<organism evidence="3 4">
    <name type="scientific">Pisolithus tinctorius Marx 270</name>
    <dbReference type="NCBI Taxonomy" id="870435"/>
    <lineage>
        <taxon>Eukaryota</taxon>
        <taxon>Fungi</taxon>
        <taxon>Dikarya</taxon>
        <taxon>Basidiomycota</taxon>
        <taxon>Agaricomycotina</taxon>
        <taxon>Agaricomycetes</taxon>
        <taxon>Agaricomycetidae</taxon>
        <taxon>Boletales</taxon>
        <taxon>Sclerodermatineae</taxon>
        <taxon>Pisolithaceae</taxon>
        <taxon>Pisolithus</taxon>
    </lineage>
</organism>
<feature type="transmembrane region" description="Helical" evidence="1">
    <location>
        <begin position="20"/>
        <end position="38"/>
    </location>
</feature>